<dbReference type="EMBL" id="AWWV01001809">
    <property type="protein sequence ID" value="OMP10884.1"/>
    <property type="molecule type" value="Genomic_DNA"/>
</dbReference>
<name>A0A1R3KUU8_COCAP</name>
<organism evidence="1 2">
    <name type="scientific">Corchorus capsularis</name>
    <name type="common">Jute</name>
    <dbReference type="NCBI Taxonomy" id="210143"/>
    <lineage>
        <taxon>Eukaryota</taxon>
        <taxon>Viridiplantae</taxon>
        <taxon>Streptophyta</taxon>
        <taxon>Embryophyta</taxon>
        <taxon>Tracheophyta</taxon>
        <taxon>Spermatophyta</taxon>
        <taxon>Magnoliopsida</taxon>
        <taxon>eudicotyledons</taxon>
        <taxon>Gunneridae</taxon>
        <taxon>Pentapetalae</taxon>
        <taxon>rosids</taxon>
        <taxon>malvids</taxon>
        <taxon>Malvales</taxon>
        <taxon>Malvaceae</taxon>
        <taxon>Grewioideae</taxon>
        <taxon>Apeibeae</taxon>
        <taxon>Corchorus</taxon>
    </lineage>
</organism>
<protein>
    <submittedName>
        <fullName evidence="1">Uncharacterized protein</fullName>
    </submittedName>
</protein>
<evidence type="ECO:0000313" key="1">
    <source>
        <dbReference type="EMBL" id="OMP10884.1"/>
    </source>
</evidence>
<sequence>MGSSLALNSFNIGLAMEEACELGTPLWDLHRLDKEFKTFGAATGSLTC</sequence>
<dbReference type="OrthoDB" id="1931305at2759"/>
<evidence type="ECO:0000313" key="2">
    <source>
        <dbReference type="Proteomes" id="UP000188268"/>
    </source>
</evidence>
<gene>
    <name evidence="1" type="ORF">CCACVL1_00759</name>
</gene>
<comment type="caution">
    <text evidence="1">The sequence shown here is derived from an EMBL/GenBank/DDBJ whole genome shotgun (WGS) entry which is preliminary data.</text>
</comment>
<dbReference type="AlphaFoldDB" id="A0A1R3KUU8"/>
<proteinExistence type="predicted"/>
<accession>A0A1R3KUU8</accession>
<dbReference type="Gramene" id="OMP10884">
    <property type="protein sequence ID" value="OMP10884"/>
    <property type="gene ID" value="CCACVL1_00759"/>
</dbReference>
<reference evidence="1 2" key="1">
    <citation type="submission" date="2013-09" db="EMBL/GenBank/DDBJ databases">
        <title>Corchorus capsularis genome sequencing.</title>
        <authorList>
            <person name="Alam M."/>
            <person name="Haque M.S."/>
            <person name="Islam M.S."/>
            <person name="Emdad E.M."/>
            <person name="Islam M.M."/>
            <person name="Ahmed B."/>
            <person name="Halim A."/>
            <person name="Hossen Q.M.M."/>
            <person name="Hossain M.Z."/>
            <person name="Ahmed R."/>
            <person name="Khan M.M."/>
            <person name="Islam R."/>
            <person name="Rashid M.M."/>
            <person name="Khan S.A."/>
            <person name="Rahman M.S."/>
            <person name="Alam M."/>
        </authorList>
    </citation>
    <scope>NUCLEOTIDE SEQUENCE [LARGE SCALE GENOMIC DNA]</scope>
    <source>
        <strain evidence="2">cv. CVL-1</strain>
        <tissue evidence="1">Whole seedling</tissue>
    </source>
</reference>
<keyword evidence="2" id="KW-1185">Reference proteome</keyword>
<dbReference type="Proteomes" id="UP000188268">
    <property type="component" value="Unassembled WGS sequence"/>
</dbReference>